<comment type="caution">
    <text evidence="2">The sequence shown here is derived from an EMBL/GenBank/DDBJ whole genome shotgun (WGS) entry which is preliminary data.</text>
</comment>
<reference evidence="2 3" key="1">
    <citation type="submission" date="2020-04" db="EMBL/GenBank/DDBJ databases">
        <title>Perkinsus chesapeaki whole genome sequence.</title>
        <authorList>
            <person name="Bogema D.R."/>
        </authorList>
    </citation>
    <scope>NUCLEOTIDE SEQUENCE [LARGE SCALE GENOMIC DNA]</scope>
    <source>
        <strain evidence="2">ATCC PRA-425</strain>
    </source>
</reference>
<feature type="transmembrane region" description="Helical" evidence="1">
    <location>
        <begin position="100"/>
        <end position="120"/>
    </location>
</feature>
<dbReference type="Proteomes" id="UP000591131">
    <property type="component" value="Unassembled WGS sequence"/>
</dbReference>
<keyword evidence="1" id="KW-0812">Transmembrane</keyword>
<keyword evidence="1" id="KW-0472">Membrane</keyword>
<evidence type="ECO:0000256" key="1">
    <source>
        <dbReference type="SAM" id="Phobius"/>
    </source>
</evidence>
<dbReference type="AlphaFoldDB" id="A0A7J6L3Q9"/>
<organism evidence="2 3">
    <name type="scientific">Perkinsus chesapeaki</name>
    <name type="common">Clam parasite</name>
    <name type="synonym">Perkinsus andrewsi</name>
    <dbReference type="NCBI Taxonomy" id="330153"/>
    <lineage>
        <taxon>Eukaryota</taxon>
        <taxon>Sar</taxon>
        <taxon>Alveolata</taxon>
        <taxon>Perkinsozoa</taxon>
        <taxon>Perkinsea</taxon>
        <taxon>Perkinsida</taxon>
        <taxon>Perkinsidae</taxon>
        <taxon>Perkinsus</taxon>
    </lineage>
</organism>
<gene>
    <name evidence="2" type="ORF">FOL47_010604</name>
</gene>
<sequence length="328" mass="36880">MVPNHITDEKQVFVNLDGDVMVEHLNPSGLLVDDVSMFKINRLSLGNKHYFQLAHYNVFAMLPGDSEVSSDEEEESDEIPHDELRVPDDVAKDVRYRREWLIEGSFLMGCVLSACLYYIIAEDDTHMRKKKLLVDDAGIDIMDLPGRISDMKLSNRTVCIVTSLDKLYALENDSQWKIITSIPPSCEFQDFTVTPDNEHIVLLSNGEDLVIVKNGVLVQTVKGIRPYKCRFLPGLMGEFVAGLFVGHESNPRVFLDALKVSTRESLARCFPWWDFVGCESFNAVSVMVEGWMTSVRVSSASGSFATMHDLEEALGSPWDRTDSSCSKP</sequence>
<keyword evidence="1" id="KW-1133">Transmembrane helix</keyword>
<dbReference type="EMBL" id="JAAPAO010000835">
    <property type="protein sequence ID" value="KAF4653286.1"/>
    <property type="molecule type" value="Genomic_DNA"/>
</dbReference>
<proteinExistence type="predicted"/>
<dbReference type="OrthoDB" id="10405072at2759"/>
<evidence type="ECO:0000313" key="3">
    <source>
        <dbReference type="Proteomes" id="UP000591131"/>
    </source>
</evidence>
<protein>
    <submittedName>
        <fullName evidence="2">Uncharacterized protein</fullName>
    </submittedName>
</protein>
<accession>A0A7J6L3Q9</accession>
<name>A0A7J6L3Q9_PERCH</name>
<evidence type="ECO:0000313" key="2">
    <source>
        <dbReference type="EMBL" id="KAF4653286.1"/>
    </source>
</evidence>
<keyword evidence="3" id="KW-1185">Reference proteome</keyword>